<evidence type="ECO:0000256" key="2">
    <source>
        <dbReference type="ARBA" id="ARBA00012438"/>
    </source>
</evidence>
<dbReference type="SUPFAM" id="SSF55874">
    <property type="entry name" value="ATPase domain of HSP90 chaperone/DNA topoisomerase II/histidine kinase"/>
    <property type="match status" value="1"/>
</dbReference>
<keyword evidence="4" id="KW-0808">Transferase</keyword>
<dbReference type="InterPro" id="IPR005467">
    <property type="entry name" value="His_kinase_dom"/>
</dbReference>
<evidence type="ECO:0000313" key="11">
    <source>
        <dbReference type="Proteomes" id="UP000177982"/>
    </source>
</evidence>
<evidence type="ECO:0000256" key="5">
    <source>
        <dbReference type="ARBA" id="ARBA00022777"/>
    </source>
</evidence>
<dbReference type="SMART" id="SM00091">
    <property type="entry name" value="PAS"/>
    <property type="match status" value="1"/>
</dbReference>
<protein>
    <recommendedName>
        <fullName evidence="2">histidine kinase</fullName>
        <ecNumber evidence="2">2.7.13.3</ecNumber>
    </recommendedName>
</protein>
<dbReference type="Gene3D" id="3.30.565.10">
    <property type="entry name" value="Histidine kinase-like ATPase, C-terminal domain"/>
    <property type="match status" value="1"/>
</dbReference>
<proteinExistence type="predicted"/>
<dbReference type="InterPro" id="IPR004358">
    <property type="entry name" value="Sig_transdc_His_kin-like_C"/>
</dbReference>
<feature type="domain" description="PAS" evidence="9">
    <location>
        <begin position="54"/>
        <end position="99"/>
    </location>
</feature>
<dbReference type="EMBL" id="MHQO01000008">
    <property type="protein sequence ID" value="OHA07514.1"/>
    <property type="molecule type" value="Genomic_DNA"/>
</dbReference>
<feature type="domain" description="Histidine kinase" evidence="8">
    <location>
        <begin position="185"/>
        <end position="416"/>
    </location>
</feature>
<evidence type="ECO:0000256" key="7">
    <source>
        <dbReference type="SAM" id="MobiDB-lite"/>
    </source>
</evidence>
<evidence type="ECO:0000259" key="8">
    <source>
        <dbReference type="PROSITE" id="PS50109"/>
    </source>
</evidence>
<dbReference type="SUPFAM" id="SSF55785">
    <property type="entry name" value="PYP-like sensor domain (PAS domain)"/>
    <property type="match status" value="1"/>
</dbReference>
<dbReference type="Pfam" id="PF00989">
    <property type="entry name" value="PAS"/>
    <property type="match status" value="1"/>
</dbReference>
<evidence type="ECO:0000256" key="3">
    <source>
        <dbReference type="ARBA" id="ARBA00022553"/>
    </source>
</evidence>
<dbReference type="PROSITE" id="PS50112">
    <property type="entry name" value="PAS"/>
    <property type="match status" value="1"/>
</dbReference>
<reference evidence="10 11" key="1">
    <citation type="journal article" date="2016" name="Nat. Commun.">
        <title>Thousands of microbial genomes shed light on interconnected biogeochemical processes in an aquifer system.</title>
        <authorList>
            <person name="Anantharaman K."/>
            <person name="Brown C.T."/>
            <person name="Hug L.A."/>
            <person name="Sharon I."/>
            <person name="Castelle C.J."/>
            <person name="Probst A.J."/>
            <person name="Thomas B.C."/>
            <person name="Singh A."/>
            <person name="Wilkins M.J."/>
            <person name="Karaoz U."/>
            <person name="Brodie E.L."/>
            <person name="Williams K.H."/>
            <person name="Hubbard S.S."/>
            <person name="Banfield J.F."/>
        </authorList>
    </citation>
    <scope>NUCLEOTIDE SEQUENCE [LARGE SCALE GENOMIC DNA]</scope>
</reference>
<dbReference type="PANTHER" id="PTHR43711">
    <property type="entry name" value="TWO-COMPONENT HISTIDINE KINASE"/>
    <property type="match status" value="1"/>
</dbReference>
<dbReference type="InterPro" id="IPR013767">
    <property type="entry name" value="PAS_fold"/>
</dbReference>
<evidence type="ECO:0000256" key="1">
    <source>
        <dbReference type="ARBA" id="ARBA00000085"/>
    </source>
</evidence>
<feature type="compositionally biased region" description="Basic residues" evidence="7">
    <location>
        <begin position="15"/>
        <end position="28"/>
    </location>
</feature>
<keyword evidence="3" id="KW-0597">Phosphoprotein</keyword>
<keyword evidence="6" id="KW-0902">Two-component regulatory system</keyword>
<organism evidence="10 11">
    <name type="scientific">Candidatus Sungbacteria bacterium RIFCSPLOWO2_01_FULL_47_10</name>
    <dbReference type="NCBI Taxonomy" id="1802276"/>
    <lineage>
        <taxon>Bacteria</taxon>
        <taxon>Candidatus Sungiibacteriota</taxon>
    </lineage>
</organism>
<feature type="region of interest" description="Disordered" evidence="7">
    <location>
        <begin position="15"/>
        <end position="34"/>
    </location>
</feature>
<dbReference type="Proteomes" id="UP000177982">
    <property type="component" value="Unassembled WGS sequence"/>
</dbReference>
<dbReference type="InterPro" id="IPR036097">
    <property type="entry name" value="HisK_dim/P_sf"/>
</dbReference>
<evidence type="ECO:0000256" key="4">
    <source>
        <dbReference type="ARBA" id="ARBA00022679"/>
    </source>
</evidence>
<dbReference type="InterPro" id="IPR036890">
    <property type="entry name" value="HATPase_C_sf"/>
</dbReference>
<dbReference type="SMART" id="SM00388">
    <property type="entry name" value="HisKA"/>
    <property type="match status" value="1"/>
</dbReference>
<dbReference type="GO" id="GO:0000155">
    <property type="term" value="F:phosphorelay sensor kinase activity"/>
    <property type="evidence" value="ECO:0007669"/>
    <property type="project" value="InterPro"/>
</dbReference>
<evidence type="ECO:0000313" key="10">
    <source>
        <dbReference type="EMBL" id="OHA07514.1"/>
    </source>
</evidence>
<dbReference type="InterPro" id="IPR050736">
    <property type="entry name" value="Sensor_HK_Regulatory"/>
</dbReference>
<dbReference type="Pfam" id="PF02518">
    <property type="entry name" value="HATPase_c"/>
    <property type="match status" value="1"/>
</dbReference>
<dbReference type="InterPro" id="IPR003594">
    <property type="entry name" value="HATPase_dom"/>
</dbReference>
<comment type="caution">
    <text evidence="10">The sequence shown here is derived from an EMBL/GenBank/DDBJ whole genome shotgun (WGS) entry which is preliminary data.</text>
</comment>
<evidence type="ECO:0000256" key="6">
    <source>
        <dbReference type="ARBA" id="ARBA00023012"/>
    </source>
</evidence>
<dbReference type="InterPro" id="IPR003661">
    <property type="entry name" value="HisK_dim/P_dom"/>
</dbReference>
<sequence>MVPAWYYRREMKRNSIQHHPPRTRKRFSAPHDPIQPHTLKIRSLEKKISEQGAILSSIREGIIVVDKKGMVTLANQTAGVLLRTAPDELLKKSFSEAMHLYSKTNTGEEYIHHDLIGRVVEKTDSITIRFQDNFYARPKYGNDFPVAITLSPLLENQEASGALVVFRDISEEKEIDRIKSEFVSLAAHQLRTPIAGINWYTELLLSGGAGAPSGEQKKYLQQIYSASRRMTDIIRFLLNISRLELGSIMVKPEPTIIRQAIRSILAELDVQIKSKDLSCDESYEQEDAAIETDMKLFQIVMQNILSNAVKYTPQKGTIAIRASLRRHENPGPFGNKEDYLQISVSDSGYGIPQEDQQKIFTKLFRARNVERLPGVDGTGLGLYLTKSIVDALEGKIWFSSQEGKGTTFTIALPLAIKNAGKGTKQLE</sequence>
<dbReference type="InterPro" id="IPR000014">
    <property type="entry name" value="PAS"/>
</dbReference>
<gene>
    <name evidence="10" type="ORF">A2934_03630</name>
</gene>
<dbReference type="CDD" id="cd00082">
    <property type="entry name" value="HisKA"/>
    <property type="match status" value="1"/>
</dbReference>
<dbReference type="SUPFAM" id="SSF47384">
    <property type="entry name" value="Homodimeric domain of signal transducing histidine kinase"/>
    <property type="match status" value="1"/>
</dbReference>
<dbReference type="EC" id="2.7.13.3" evidence="2"/>
<dbReference type="AlphaFoldDB" id="A0A1G2L7J1"/>
<dbReference type="PRINTS" id="PR00344">
    <property type="entry name" value="BCTRLSENSOR"/>
</dbReference>
<dbReference type="Gene3D" id="1.10.287.130">
    <property type="match status" value="1"/>
</dbReference>
<name>A0A1G2L7J1_9BACT</name>
<dbReference type="InterPro" id="IPR035965">
    <property type="entry name" value="PAS-like_dom_sf"/>
</dbReference>
<dbReference type="PANTHER" id="PTHR43711:SF1">
    <property type="entry name" value="HISTIDINE KINASE 1"/>
    <property type="match status" value="1"/>
</dbReference>
<accession>A0A1G2L7J1</accession>
<dbReference type="NCBIfam" id="TIGR00229">
    <property type="entry name" value="sensory_box"/>
    <property type="match status" value="1"/>
</dbReference>
<dbReference type="Pfam" id="PF00512">
    <property type="entry name" value="HisKA"/>
    <property type="match status" value="1"/>
</dbReference>
<keyword evidence="5" id="KW-0418">Kinase</keyword>
<dbReference type="SMART" id="SM00387">
    <property type="entry name" value="HATPase_c"/>
    <property type="match status" value="1"/>
</dbReference>
<dbReference type="GO" id="GO:0006355">
    <property type="term" value="P:regulation of DNA-templated transcription"/>
    <property type="evidence" value="ECO:0007669"/>
    <property type="project" value="InterPro"/>
</dbReference>
<dbReference type="PROSITE" id="PS50109">
    <property type="entry name" value="HIS_KIN"/>
    <property type="match status" value="1"/>
</dbReference>
<dbReference type="CDD" id="cd00130">
    <property type="entry name" value="PAS"/>
    <property type="match status" value="1"/>
</dbReference>
<comment type="catalytic activity">
    <reaction evidence="1">
        <text>ATP + protein L-histidine = ADP + protein N-phospho-L-histidine.</text>
        <dbReference type="EC" id="2.7.13.3"/>
    </reaction>
</comment>
<dbReference type="FunFam" id="3.30.565.10:FF:000006">
    <property type="entry name" value="Sensor histidine kinase WalK"/>
    <property type="match status" value="1"/>
</dbReference>
<dbReference type="Gene3D" id="3.30.450.20">
    <property type="entry name" value="PAS domain"/>
    <property type="match status" value="1"/>
</dbReference>
<evidence type="ECO:0000259" key="9">
    <source>
        <dbReference type="PROSITE" id="PS50112"/>
    </source>
</evidence>